<dbReference type="EMBL" id="JAACJL010000058">
    <property type="protein sequence ID" value="KAF4611138.1"/>
    <property type="molecule type" value="Genomic_DNA"/>
</dbReference>
<comment type="caution">
    <text evidence="8">The sequence shown here is derived from an EMBL/GenBank/DDBJ whole genome shotgun (WGS) entry which is preliminary data.</text>
</comment>
<protein>
    <recommendedName>
        <fullName evidence="5">O-acyltransferase</fullName>
    </recommendedName>
</protein>
<keyword evidence="5 7" id="KW-0472">Membrane</keyword>
<keyword evidence="4 5" id="KW-0012">Acyltransferase</keyword>
<sequence length="490" mass="54861">MAKEPLAATAYKARGGYETSSGTLYVSKPYRSKTSKKLRALITFAPRKSVFDITNDTSSSNEFRGFFSLFWISIFIFSVQTYVRSIETSGRPLNLQFAAMFSQDAITLALSDAVLVLTTGICVPFAKAMKNGWIKYHYTGMIIQHLLQTAILFGAISWTFDRNWPWVQSGFLTLHSLVMVMKMHSYITVNGQLQNVAEQSNQLFKMLKKATESVGGWDHAMAVAAEKQAEIEAAQHSEESQASSPPNGHNGSVQEKTPIGTPKVPQGMTTSYVDVNTAQALRKRLTAVAAQAQMRGGELPAGSNELGVRAVHNVKISNANGESAEQSTLVVEEEALPEGLAPHPLIYHPDSQISDMAKDYSELQSELISPGPLYVKWPDNITWKNFAVYQLIPTLVYELEYPRTEKMRPLYVFEKTVATFGTFALLYTVTESFILPYTPRADQSFLRSLLDLALPFMMAYLLLFYIIFECICNGFAELSYFADRQFYEDW</sequence>
<feature type="transmembrane region" description="Helical" evidence="7">
    <location>
        <begin position="66"/>
        <end position="85"/>
    </location>
</feature>
<evidence type="ECO:0000256" key="1">
    <source>
        <dbReference type="ARBA" id="ARBA00004477"/>
    </source>
</evidence>
<feature type="transmembrane region" description="Helical" evidence="7">
    <location>
        <begin position="138"/>
        <end position="158"/>
    </location>
</feature>
<name>A0A8H4QHN4_9AGAR</name>
<proteinExistence type="inferred from homology"/>
<feature type="transmembrane region" description="Helical" evidence="7">
    <location>
        <begin position="416"/>
        <end position="437"/>
    </location>
</feature>
<dbReference type="PIRSF" id="PIRSF000439">
    <property type="entry name" value="Oat_ACAT_DAG_ARE"/>
    <property type="match status" value="1"/>
</dbReference>
<evidence type="ECO:0000256" key="3">
    <source>
        <dbReference type="ARBA" id="ARBA00022824"/>
    </source>
</evidence>
<organism evidence="8 9">
    <name type="scientific">Agrocybe pediades</name>
    <dbReference type="NCBI Taxonomy" id="84607"/>
    <lineage>
        <taxon>Eukaryota</taxon>
        <taxon>Fungi</taxon>
        <taxon>Dikarya</taxon>
        <taxon>Basidiomycota</taxon>
        <taxon>Agaricomycotina</taxon>
        <taxon>Agaricomycetes</taxon>
        <taxon>Agaricomycetidae</taxon>
        <taxon>Agaricales</taxon>
        <taxon>Agaricineae</taxon>
        <taxon>Strophariaceae</taxon>
        <taxon>Agrocybe</taxon>
    </lineage>
</organism>
<dbReference type="PANTHER" id="PTHR10408">
    <property type="entry name" value="STEROL O-ACYLTRANSFERASE"/>
    <property type="match status" value="1"/>
</dbReference>
<dbReference type="AlphaFoldDB" id="A0A8H4QHN4"/>
<dbReference type="GO" id="GO:0008204">
    <property type="term" value="P:ergosterol metabolic process"/>
    <property type="evidence" value="ECO:0007669"/>
    <property type="project" value="TreeGrafter"/>
</dbReference>
<feature type="compositionally biased region" description="Polar residues" evidence="6">
    <location>
        <begin position="245"/>
        <end position="255"/>
    </location>
</feature>
<dbReference type="PANTHER" id="PTHR10408:SF9">
    <property type="entry name" value="STEROL O-ACYLTRANSFERASE 2-RELATED"/>
    <property type="match status" value="1"/>
</dbReference>
<feature type="transmembrane region" description="Helical" evidence="7">
    <location>
        <begin position="105"/>
        <end position="126"/>
    </location>
</feature>
<evidence type="ECO:0000313" key="9">
    <source>
        <dbReference type="Proteomes" id="UP000521872"/>
    </source>
</evidence>
<dbReference type="Proteomes" id="UP000521872">
    <property type="component" value="Unassembled WGS sequence"/>
</dbReference>
<keyword evidence="2 5" id="KW-0808">Transferase</keyword>
<dbReference type="GO" id="GO:0034737">
    <property type="term" value="F:ergosterol O-acyltransferase activity"/>
    <property type="evidence" value="ECO:0007669"/>
    <property type="project" value="TreeGrafter"/>
</dbReference>
<comment type="subcellular location">
    <subcellularLocation>
        <location evidence="1 5">Endoplasmic reticulum membrane</location>
        <topology evidence="1 5">Multi-pass membrane protein</topology>
    </subcellularLocation>
</comment>
<evidence type="ECO:0000256" key="4">
    <source>
        <dbReference type="ARBA" id="ARBA00023315"/>
    </source>
</evidence>
<keyword evidence="7" id="KW-1133">Transmembrane helix</keyword>
<accession>A0A8H4QHN4</accession>
<keyword evidence="3 5" id="KW-0256">Endoplasmic reticulum</keyword>
<evidence type="ECO:0000313" key="8">
    <source>
        <dbReference type="EMBL" id="KAF4611138.1"/>
    </source>
</evidence>
<feature type="transmembrane region" description="Helical" evidence="7">
    <location>
        <begin position="164"/>
        <end position="181"/>
    </location>
</feature>
<evidence type="ECO:0000256" key="2">
    <source>
        <dbReference type="ARBA" id="ARBA00022679"/>
    </source>
</evidence>
<dbReference type="InterPro" id="IPR014371">
    <property type="entry name" value="Oat_ACAT_DAG_ARE"/>
</dbReference>
<reference evidence="8 9" key="1">
    <citation type="submission" date="2019-12" db="EMBL/GenBank/DDBJ databases">
        <authorList>
            <person name="Floudas D."/>
            <person name="Bentzer J."/>
            <person name="Ahren D."/>
            <person name="Johansson T."/>
            <person name="Persson P."/>
            <person name="Tunlid A."/>
        </authorList>
    </citation>
    <scope>NUCLEOTIDE SEQUENCE [LARGE SCALE GENOMIC DNA]</scope>
    <source>
        <strain evidence="8 9">CBS 102.39</strain>
    </source>
</reference>
<evidence type="ECO:0000256" key="7">
    <source>
        <dbReference type="SAM" id="Phobius"/>
    </source>
</evidence>
<feature type="transmembrane region" description="Helical" evidence="7">
    <location>
        <begin position="457"/>
        <end position="476"/>
    </location>
</feature>
<feature type="region of interest" description="Disordered" evidence="6">
    <location>
        <begin position="231"/>
        <end position="268"/>
    </location>
</feature>
<keyword evidence="9" id="KW-1185">Reference proteome</keyword>
<gene>
    <name evidence="8" type="ORF">D9613_006981</name>
</gene>
<evidence type="ECO:0000256" key="5">
    <source>
        <dbReference type="PIRNR" id="PIRNR000439"/>
    </source>
</evidence>
<keyword evidence="7" id="KW-0812">Transmembrane</keyword>
<comment type="similarity">
    <text evidence="5">Belongs to the membrane-bound acyltransferase family. Sterol o-acyltransferase subfamily.</text>
</comment>
<dbReference type="GO" id="GO:0005789">
    <property type="term" value="C:endoplasmic reticulum membrane"/>
    <property type="evidence" value="ECO:0007669"/>
    <property type="project" value="UniProtKB-SubCell"/>
</dbReference>
<evidence type="ECO:0000256" key="6">
    <source>
        <dbReference type="SAM" id="MobiDB-lite"/>
    </source>
</evidence>